<dbReference type="InParanoid" id="A0A5E4EWI2"/>
<feature type="compositionally biased region" description="Basic and acidic residues" evidence="1">
    <location>
        <begin position="119"/>
        <end position="131"/>
    </location>
</feature>
<feature type="region of interest" description="Disordered" evidence="1">
    <location>
        <begin position="112"/>
        <end position="135"/>
    </location>
</feature>
<evidence type="ECO:0000313" key="3">
    <source>
        <dbReference type="Proteomes" id="UP000327085"/>
    </source>
</evidence>
<gene>
    <name evidence="2" type="ORF">ALMOND_2B032044</name>
</gene>
<proteinExistence type="predicted"/>
<dbReference type="EMBL" id="CABIKO010000039">
    <property type="protein sequence ID" value="VVA19836.1"/>
    <property type="molecule type" value="Genomic_DNA"/>
</dbReference>
<feature type="compositionally biased region" description="Basic residues" evidence="1">
    <location>
        <begin position="1"/>
        <end position="12"/>
    </location>
</feature>
<reference evidence="3" key="1">
    <citation type="journal article" date="2020" name="Plant J.">
        <title>Transposons played a major role in the diversification between the closely related almond and peach genomes: results from the almond genome sequence.</title>
        <authorList>
            <person name="Alioto T."/>
            <person name="Alexiou K.G."/>
            <person name="Bardil A."/>
            <person name="Barteri F."/>
            <person name="Castanera R."/>
            <person name="Cruz F."/>
            <person name="Dhingra A."/>
            <person name="Duval H."/>
            <person name="Fernandez I Marti A."/>
            <person name="Frias L."/>
            <person name="Galan B."/>
            <person name="Garcia J.L."/>
            <person name="Howad W."/>
            <person name="Gomez-Garrido J."/>
            <person name="Gut M."/>
            <person name="Julca I."/>
            <person name="Morata J."/>
            <person name="Puigdomenech P."/>
            <person name="Ribeca P."/>
            <person name="Rubio Cabetas M.J."/>
            <person name="Vlasova A."/>
            <person name="Wirthensohn M."/>
            <person name="Garcia-Mas J."/>
            <person name="Gabaldon T."/>
            <person name="Casacuberta J.M."/>
            <person name="Arus P."/>
        </authorList>
    </citation>
    <scope>NUCLEOTIDE SEQUENCE [LARGE SCALE GENOMIC DNA]</scope>
    <source>
        <strain evidence="3">cv. Texas</strain>
    </source>
</reference>
<feature type="compositionally biased region" description="Polar residues" evidence="1">
    <location>
        <begin position="62"/>
        <end position="71"/>
    </location>
</feature>
<name>A0A5E4EWI2_PRUDU</name>
<sequence length="175" mass="19713">MKKVKARTRKIKPNPENATPISSSPTPIPTYPHTHHLDPPVQGSGWMSQTKYIKAKWLSPHTRATSSSSDSMTEEKTQPLIETAEFELIQGGTNSAGETELEESVFELLESSGEEENAIMEKEWKPPELKPKRSQTRVKMVTAWLEICTHKCENRGSLEQRTEKQGVRQGKKKGT</sequence>
<dbReference type="AlphaFoldDB" id="A0A5E4EWI2"/>
<dbReference type="Proteomes" id="UP000327085">
    <property type="component" value="Chromosome 3"/>
</dbReference>
<evidence type="ECO:0000256" key="1">
    <source>
        <dbReference type="SAM" id="MobiDB-lite"/>
    </source>
</evidence>
<feature type="region of interest" description="Disordered" evidence="1">
    <location>
        <begin position="1"/>
        <end position="45"/>
    </location>
</feature>
<organism evidence="2 3">
    <name type="scientific">Prunus dulcis</name>
    <name type="common">Almond</name>
    <name type="synonym">Amygdalus dulcis</name>
    <dbReference type="NCBI Taxonomy" id="3755"/>
    <lineage>
        <taxon>Eukaryota</taxon>
        <taxon>Viridiplantae</taxon>
        <taxon>Streptophyta</taxon>
        <taxon>Embryophyta</taxon>
        <taxon>Tracheophyta</taxon>
        <taxon>Spermatophyta</taxon>
        <taxon>Magnoliopsida</taxon>
        <taxon>eudicotyledons</taxon>
        <taxon>Gunneridae</taxon>
        <taxon>Pentapetalae</taxon>
        <taxon>rosids</taxon>
        <taxon>fabids</taxon>
        <taxon>Rosales</taxon>
        <taxon>Rosaceae</taxon>
        <taxon>Amygdaloideae</taxon>
        <taxon>Amygdaleae</taxon>
        <taxon>Prunus</taxon>
    </lineage>
</organism>
<evidence type="ECO:0000313" key="2">
    <source>
        <dbReference type="EMBL" id="VVA19836.1"/>
    </source>
</evidence>
<feature type="region of interest" description="Disordered" evidence="1">
    <location>
        <begin position="155"/>
        <end position="175"/>
    </location>
</feature>
<feature type="region of interest" description="Disordered" evidence="1">
    <location>
        <begin position="57"/>
        <end position="77"/>
    </location>
</feature>
<accession>A0A5E4EWI2</accession>
<dbReference type="Gramene" id="VVA19836">
    <property type="protein sequence ID" value="VVA19836"/>
    <property type="gene ID" value="Prudul26B032044"/>
</dbReference>
<protein>
    <submittedName>
        <fullName evidence="2">PREDICTED: LOC110767451 isoform</fullName>
    </submittedName>
</protein>
<feature type="compositionally biased region" description="Basic and acidic residues" evidence="1">
    <location>
        <begin position="155"/>
        <end position="166"/>
    </location>
</feature>